<evidence type="ECO:0000256" key="1">
    <source>
        <dbReference type="SAM" id="Phobius"/>
    </source>
</evidence>
<keyword evidence="1" id="KW-1133">Transmembrane helix</keyword>
<comment type="caution">
    <text evidence="2">The sequence shown here is derived from an EMBL/GenBank/DDBJ whole genome shotgun (WGS) entry which is preliminary data.</text>
</comment>
<protein>
    <recommendedName>
        <fullName evidence="4">DUF4320 family protein</fullName>
    </recommendedName>
</protein>
<accession>A0ABV8WZ09</accession>
<name>A0ABV8WZ09_9BACI</name>
<gene>
    <name evidence="2" type="ORF">ACFOY7_12110</name>
</gene>
<dbReference type="RefSeq" id="WP_390252347.1">
    <property type="nucleotide sequence ID" value="NZ_JBHSDT010000008.1"/>
</dbReference>
<keyword evidence="1" id="KW-0812">Transmembrane</keyword>
<organism evidence="2 3">
    <name type="scientific">Gracilibacillus xinjiangensis</name>
    <dbReference type="NCBI Taxonomy" id="1193282"/>
    <lineage>
        <taxon>Bacteria</taxon>
        <taxon>Bacillati</taxon>
        <taxon>Bacillota</taxon>
        <taxon>Bacilli</taxon>
        <taxon>Bacillales</taxon>
        <taxon>Bacillaceae</taxon>
        <taxon>Gracilibacillus</taxon>
    </lineage>
</organism>
<reference evidence="3" key="1">
    <citation type="journal article" date="2019" name="Int. J. Syst. Evol. Microbiol.">
        <title>The Global Catalogue of Microorganisms (GCM) 10K type strain sequencing project: providing services to taxonomists for standard genome sequencing and annotation.</title>
        <authorList>
            <consortium name="The Broad Institute Genomics Platform"/>
            <consortium name="The Broad Institute Genome Sequencing Center for Infectious Disease"/>
            <person name="Wu L."/>
            <person name="Ma J."/>
        </authorList>
    </citation>
    <scope>NUCLEOTIDE SEQUENCE [LARGE SCALE GENOMIC DNA]</scope>
    <source>
        <strain evidence="3">CCUG 37865</strain>
    </source>
</reference>
<proteinExistence type="predicted"/>
<dbReference type="Proteomes" id="UP001595882">
    <property type="component" value="Unassembled WGS sequence"/>
</dbReference>
<sequence>MKKRAIALVIPILLGIAIFLVMDQLKYTTYEEVIAEMIHDPKDITKVIIENRRTKLEITSAELIRKLLKEPADMELKKQDKIPDFDYIVQIHTNYGEVYDVGVGKNGAHFGYAGSYTVTNDNRLFHRIDHMEWEPDNYELSAVFMRMPLS</sequence>
<evidence type="ECO:0000313" key="3">
    <source>
        <dbReference type="Proteomes" id="UP001595882"/>
    </source>
</evidence>
<feature type="transmembrane region" description="Helical" evidence="1">
    <location>
        <begin position="5"/>
        <end position="22"/>
    </location>
</feature>
<keyword evidence="3" id="KW-1185">Reference proteome</keyword>
<evidence type="ECO:0000313" key="2">
    <source>
        <dbReference type="EMBL" id="MFC4403816.1"/>
    </source>
</evidence>
<evidence type="ECO:0008006" key="4">
    <source>
        <dbReference type="Google" id="ProtNLM"/>
    </source>
</evidence>
<keyword evidence="1" id="KW-0472">Membrane</keyword>
<dbReference type="EMBL" id="JBHSDT010000008">
    <property type="protein sequence ID" value="MFC4403816.1"/>
    <property type="molecule type" value="Genomic_DNA"/>
</dbReference>